<evidence type="ECO:0000256" key="1">
    <source>
        <dbReference type="SAM" id="Coils"/>
    </source>
</evidence>
<evidence type="ECO:0000313" key="2">
    <source>
        <dbReference type="EMBL" id="KAF6143824.1"/>
    </source>
</evidence>
<feature type="coiled-coil region" evidence="1">
    <location>
        <begin position="330"/>
        <end position="379"/>
    </location>
</feature>
<reference evidence="2 3" key="1">
    <citation type="journal article" date="2020" name="IScience">
        <title>Genome Sequencing of the Endangered Kingdonia uniflora (Circaeasteraceae, Ranunculales) Reveals Potential Mechanisms of Evolutionary Specialization.</title>
        <authorList>
            <person name="Sun Y."/>
            <person name="Deng T."/>
            <person name="Zhang A."/>
            <person name="Moore M.J."/>
            <person name="Landis J.B."/>
            <person name="Lin N."/>
            <person name="Zhang H."/>
            <person name="Zhang X."/>
            <person name="Huang J."/>
            <person name="Zhang X."/>
            <person name="Sun H."/>
            <person name="Wang H."/>
        </authorList>
    </citation>
    <scope>NUCLEOTIDE SEQUENCE [LARGE SCALE GENOMIC DNA]</scope>
    <source>
        <strain evidence="2">TB1705</strain>
        <tissue evidence="2">Leaf</tissue>
    </source>
</reference>
<sequence length="634" mass="72100">MVLTFGCAKADEVELVGHLYPVIGVGDEEDTVVELVEWPRLKGSRVEFLISSSRFREFCKAKSSIDGIWGHAFGYRSNSFRTCSVSQGGDYLYLLPNLAKEKKCRRLGNKVSLEYVQGVVKDSRTDEFCCYLAQFDYGLTLPLRNLAKNVMNMIGACPAQLNCNFWKVILVCETLNERWAAFGSERRITAKDFLEYYAVKYVTATDGAYLSSSSSRPCFFDLSSARRVWNDNLLWVSGECPQRSDEEPLGLNNRTITKVSRKESFIDVVARDDTELESVPKELEISRFKREASKDDKNLGKRKAVKRGAASRSVTLDSVDDSSKRRKDRSIELEKRIFQLEGEKNQLVENVTRERETFQLELEKEREAAALKLKEVRAESVAEAKRLVTASATSLNNLTGKLYQLRYTKAEIMAFSEGNYEDKEITDEEEVEKMEVGLNVAEKPVVDNQETINQKELDAAREREEQTLLYNAEYAEEYEALISQYEDRLDDNVKLSLKLEEAKRQVVDKTAAILSRDSALNQLPSELVELKEKAASGSRHEAELAEYCIRALNEEIYDMKCNIHALNEQLLKREIDLDTAQTNLAVSEADFEKLSSSIVGKDRELHSSAQICDSLITRLDRLKADLHRLKGRDA</sequence>
<keyword evidence="1" id="KW-0175">Coiled coil</keyword>
<dbReference type="AlphaFoldDB" id="A0A7J7LMV8"/>
<comment type="caution">
    <text evidence="2">The sequence shown here is derived from an EMBL/GenBank/DDBJ whole genome shotgun (WGS) entry which is preliminary data.</text>
</comment>
<name>A0A7J7LMV8_9MAGN</name>
<protein>
    <submittedName>
        <fullName evidence="2">Uncharacterized protein</fullName>
    </submittedName>
</protein>
<keyword evidence="3" id="KW-1185">Reference proteome</keyword>
<organism evidence="2 3">
    <name type="scientific">Kingdonia uniflora</name>
    <dbReference type="NCBI Taxonomy" id="39325"/>
    <lineage>
        <taxon>Eukaryota</taxon>
        <taxon>Viridiplantae</taxon>
        <taxon>Streptophyta</taxon>
        <taxon>Embryophyta</taxon>
        <taxon>Tracheophyta</taxon>
        <taxon>Spermatophyta</taxon>
        <taxon>Magnoliopsida</taxon>
        <taxon>Ranunculales</taxon>
        <taxon>Circaeasteraceae</taxon>
        <taxon>Kingdonia</taxon>
    </lineage>
</organism>
<proteinExistence type="predicted"/>
<dbReference type="Proteomes" id="UP000541444">
    <property type="component" value="Unassembled WGS sequence"/>
</dbReference>
<accession>A0A7J7LMV8</accession>
<gene>
    <name evidence="2" type="ORF">GIB67_016745</name>
</gene>
<evidence type="ECO:0000313" key="3">
    <source>
        <dbReference type="Proteomes" id="UP000541444"/>
    </source>
</evidence>
<dbReference type="EMBL" id="JACGCM010002180">
    <property type="protein sequence ID" value="KAF6143824.1"/>
    <property type="molecule type" value="Genomic_DNA"/>
</dbReference>